<dbReference type="AlphaFoldDB" id="A0A0N4V1Z3"/>
<comment type="similarity">
    <text evidence="1">Belongs to the KXD1 family.</text>
</comment>
<proteinExistence type="inferred from homology"/>
<dbReference type="InterPro" id="IPR039843">
    <property type="entry name" value="KXD1-like"/>
</dbReference>
<evidence type="ECO:0000313" key="3">
    <source>
        <dbReference type="EMBL" id="VDD88562.1"/>
    </source>
</evidence>
<evidence type="ECO:0000313" key="4">
    <source>
        <dbReference type="Proteomes" id="UP000274131"/>
    </source>
</evidence>
<dbReference type="OrthoDB" id="10258877at2759"/>
<accession>A0A0N4V1Z3</accession>
<evidence type="ECO:0000313" key="5">
    <source>
        <dbReference type="WBParaSite" id="EVEC_0000399701-mRNA-1"/>
    </source>
</evidence>
<feature type="domain" description="KxDL" evidence="2">
    <location>
        <begin position="24"/>
        <end position="108"/>
    </location>
</feature>
<dbReference type="GO" id="GO:0032418">
    <property type="term" value="P:lysosome localization"/>
    <property type="evidence" value="ECO:0007669"/>
    <property type="project" value="TreeGrafter"/>
</dbReference>
<evidence type="ECO:0000259" key="2">
    <source>
        <dbReference type="Pfam" id="PF10241"/>
    </source>
</evidence>
<reference evidence="3 4" key="2">
    <citation type="submission" date="2018-10" db="EMBL/GenBank/DDBJ databases">
        <authorList>
            <consortium name="Pathogen Informatics"/>
        </authorList>
    </citation>
    <scope>NUCLEOTIDE SEQUENCE [LARGE SCALE GENOMIC DNA]</scope>
</reference>
<sequence length="132" mass="15415">MDDVFEEHSPTETRYGGDHLVEALASQIDTENIMTIISLQKKSLGRFEKTNEMLLNCCALSGKRLEAAKKEMVEYRDMIIQMKADLESIFRRITIFKQRLATRYPKVYQEVGKQAQLCFQTRIQPVVFNEYN</sequence>
<dbReference type="PANTHER" id="PTHR13511">
    <property type="entry name" value="KXDL MOTIF-CONTAINING PROTEIN 1"/>
    <property type="match status" value="1"/>
</dbReference>
<dbReference type="PANTHER" id="PTHR13511:SF0">
    <property type="entry name" value="KXDL MOTIF-CONTAINING PROTEIN 1"/>
    <property type="match status" value="1"/>
</dbReference>
<gene>
    <name evidence="3" type="ORF">EVEC_LOCUS3705</name>
</gene>
<dbReference type="EMBL" id="UXUI01007661">
    <property type="protein sequence ID" value="VDD88562.1"/>
    <property type="molecule type" value="Genomic_DNA"/>
</dbReference>
<dbReference type="WBParaSite" id="EVEC_0000399701-mRNA-1">
    <property type="protein sequence ID" value="EVEC_0000399701-mRNA-1"/>
    <property type="gene ID" value="EVEC_0000399701"/>
</dbReference>
<dbReference type="Pfam" id="PF10241">
    <property type="entry name" value="KxDL"/>
    <property type="match status" value="1"/>
</dbReference>
<dbReference type="STRING" id="51028.A0A0N4V1Z3"/>
<name>A0A0N4V1Z3_ENTVE</name>
<evidence type="ECO:0000256" key="1">
    <source>
        <dbReference type="ARBA" id="ARBA00005913"/>
    </source>
</evidence>
<keyword evidence="4" id="KW-1185">Reference proteome</keyword>
<protein>
    <submittedName>
        <fullName evidence="5">KxDL domain-containing protein</fullName>
    </submittedName>
</protein>
<reference evidence="5" key="1">
    <citation type="submission" date="2017-02" db="UniProtKB">
        <authorList>
            <consortium name="WormBaseParasite"/>
        </authorList>
    </citation>
    <scope>IDENTIFICATION</scope>
</reference>
<dbReference type="InterPro" id="IPR019371">
    <property type="entry name" value="KxDL_dom"/>
</dbReference>
<dbReference type="GO" id="GO:0099078">
    <property type="term" value="C:BORC complex"/>
    <property type="evidence" value="ECO:0007669"/>
    <property type="project" value="TreeGrafter"/>
</dbReference>
<dbReference type="Proteomes" id="UP000274131">
    <property type="component" value="Unassembled WGS sequence"/>
</dbReference>
<organism evidence="5">
    <name type="scientific">Enterobius vermicularis</name>
    <name type="common">Human pinworm</name>
    <dbReference type="NCBI Taxonomy" id="51028"/>
    <lineage>
        <taxon>Eukaryota</taxon>
        <taxon>Metazoa</taxon>
        <taxon>Ecdysozoa</taxon>
        <taxon>Nematoda</taxon>
        <taxon>Chromadorea</taxon>
        <taxon>Rhabditida</taxon>
        <taxon>Spirurina</taxon>
        <taxon>Oxyuridomorpha</taxon>
        <taxon>Oxyuroidea</taxon>
        <taxon>Oxyuridae</taxon>
        <taxon>Enterobius</taxon>
    </lineage>
</organism>